<sequence>MNKALLSKWRWRWLVNRDRPWCRLLETRFRCGIPSRRFPIGSIQLSSVWHGILEATEGFMNAVRWSVGDGRETSFWHDTWLGDSPLKDRFGDIYQQSCSKRGIVQSFWCAQPGEGHWNVRTRGRLDEETAILLSYMLRELSEVKLAAGVRDSVVWRPQPQNSFSVRSCYDWWRRHLPRFGDTTDKMKEIWCTKAPLKGLWEAGLGNNINEVVQDE</sequence>
<gene>
    <name evidence="1" type="ORF">QJS10_CPB21g01092</name>
</gene>
<evidence type="ECO:0000313" key="2">
    <source>
        <dbReference type="Proteomes" id="UP001180020"/>
    </source>
</evidence>
<dbReference type="Proteomes" id="UP001180020">
    <property type="component" value="Unassembled WGS sequence"/>
</dbReference>
<proteinExistence type="predicted"/>
<dbReference type="EMBL" id="JAUJYO010000021">
    <property type="protein sequence ID" value="KAK1283077.1"/>
    <property type="molecule type" value="Genomic_DNA"/>
</dbReference>
<accession>A0AAV9C2Z2</accession>
<dbReference type="PANTHER" id="PTHR36617">
    <property type="entry name" value="PROTEIN, PUTATIVE-RELATED"/>
    <property type="match status" value="1"/>
</dbReference>
<keyword evidence="2" id="KW-1185">Reference proteome</keyword>
<comment type="caution">
    <text evidence="1">The sequence shown here is derived from an EMBL/GenBank/DDBJ whole genome shotgun (WGS) entry which is preliminary data.</text>
</comment>
<dbReference type="PANTHER" id="PTHR36617:SF16">
    <property type="entry name" value="OS04G0516500 PROTEIN"/>
    <property type="match status" value="1"/>
</dbReference>
<reference evidence="1" key="2">
    <citation type="submission" date="2023-06" db="EMBL/GenBank/DDBJ databases">
        <authorList>
            <person name="Ma L."/>
            <person name="Liu K.-W."/>
            <person name="Li Z."/>
            <person name="Hsiao Y.-Y."/>
            <person name="Qi Y."/>
            <person name="Fu T."/>
            <person name="Tang G."/>
            <person name="Zhang D."/>
            <person name="Sun W.-H."/>
            <person name="Liu D.-K."/>
            <person name="Li Y."/>
            <person name="Chen G.-Z."/>
            <person name="Liu X.-D."/>
            <person name="Liao X.-Y."/>
            <person name="Jiang Y.-T."/>
            <person name="Yu X."/>
            <person name="Hao Y."/>
            <person name="Huang J."/>
            <person name="Zhao X.-W."/>
            <person name="Ke S."/>
            <person name="Chen Y.-Y."/>
            <person name="Wu W.-L."/>
            <person name="Hsu J.-L."/>
            <person name="Lin Y.-F."/>
            <person name="Huang M.-D."/>
            <person name="Li C.-Y."/>
            <person name="Huang L."/>
            <person name="Wang Z.-W."/>
            <person name="Zhao X."/>
            <person name="Zhong W.-Y."/>
            <person name="Peng D.-H."/>
            <person name="Ahmad S."/>
            <person name="Lan S."/>
            <person name="Zhang J.-S."/>
            <person name="Tsai W.-C."/>
            <person name="Van De Peer Y."/>
            <person name="Liu Z.-J."/>
        </authorList>
    </citation>
    <scope>NUCLEOTIDE SEQUENCE</scope>
    <source>
        <strain evidence="1">CP</strain>
        <tissue evidence="1">Leaves</tissue>
    </source>
</reference>
<name>A0AAV9C2Z2_ACOCL</name>
<dbReference type="AlphaFoldDB" id="A0AAV9C2Z2"/>
<evidence type="ECO:0000313" key="1">
    <source>
        <dbReference type="EMBL" id="KAK1283077.1"/>
    </source>
</evidence>
<reference evidence="1" key="1">
    <citation type="journal article" date="2023" name="Nat. Commun.">
        <title>Diploid and tetraploid genomes of Acorus and the evolution of monocots.</title>
        <authorList>
            <person name="Ma L."/>
            <person name="Liu K.W."/>
            <person name="Li Z."/>
            <person name="Hsiao Y.Y."/>
            <person name="Qi Y."/>
            <person name="Fu T."/>
            <person name="Tang G.D."/>
            <person name="Zhang D."/>
            <person name="Sun W.H."/>
            <person name="Liu D.K."/>
            <person name="Li Y."/>
            <person name="Chen G.Z."/>
            <person name="Liu X.D."/>
            <person name="Liao X.Y."/>
            <person name="Jiang Y.T."/>
            <person name="Yu X."/>
            <person name="Hao Y."/>
            <person name="Huang J."/>
            <person name="Zhao X.W."/>
            <person name="Ke S."/>
            <person name="Chen Y.Y."/>
            <person name="Wu W.L."/>
            <person name="Hsu J.L."/>
            <person name="Lin Y.F."/>
            <person name="Huang M.D."/>
            <person name="Li C.Y."/>
            <person name="Huang L."/>
            <person name="Wang Z.W."/>
            <person name="Zhao X."/>
            <person name="Zhong W.Y."/>
            <person name="Peng D.H."/>
            <person name="Ahmad S."/>
            <person name="Lan S."/>
            <person name="Zhang J.S."/>
            <person name="Tsai W.C."/>
            <person name="Van de Peer Y."/>
            <person name="Liu Z.J."/>
        </authorList>
    </citation>
    <scope>NUCLEOTIDE SEQUENCE</scope>
    <source>
        <strain evidence="1">CP</strain>
    </source>
</reference>
<protein>
    <submittedName>
        <fullName evidence="1">Uncharacterized protein</fullName>
    </submittedName>
</protein>
<organism evidence="1 2">
    <name type="scientific">Acorus calamus</name>
    <name type="common">Sweet flag</name>
    <dbReference type="NCBI Taxonomy" id="4465"/>
    <lineage>
        <taxon>Eukaryota</taxon>
        <taxon>Viridiplantae</taxon>
        <taxon>Streptophyta</taxon>
        <taxon>Embryophyta</taxon>
        <taxon>Tracheophyta</taxon>
        <taxon>Spermatophyta</taxon>
        <taxon>Magnoliopsida</taxon>
        <taxon>Liliopsida</taxon>
        <taxon>Acoraceae</taxon>
        <taxon>Acorus</taxon>
    </lineage>
</organism>